<dbReference type="OrthoDB" id="9785673at2"/>
<evidence type="ECO:0000256" key="2">
    <source>
        <dbReference type="ARBA" id="ARBA00022679"/>
    </source>
</evidence>
<reference evidence="4 5" key="1">
    <citation type="submission" date="2014-03" db="EMBL/GenBank/DDBJ databases">
        <title>Sequencing and Comparison of Genomes and Transcriptome Profiles of Human Ehrlichiosis Agents.</title>
        <authorList>
            <person name="Lin M."/>
            <person name="Daugherty S.C."/>
            <person name="Nagaraj S."/>
            <person name="Cheng Z."/>
            <person name="Xiong Q."/>
            <person name="Lin F.-Y."/>
            <person name="Sengamalay N."/>
            <person name="Ott S."/>
            <person name="Godinez A."/>
            <person name="Tallon L.J."/>
            <person name="Sadzewicz L."/>
            <person name="Fraser C.M."/>
            <person name="Dunning Hotopp J.C."/>
            <person name="Rikihisa Y."/>
        </authorList>
    </citation>
    <scope>NUCLEOTIDE SEQUENCE [LARGE SCALE GENOMIC DNA]</scope>
    <source>
        <strain evidence="4 5">Oregon</strain>
    </source>
</reference>
<proteinExistence type="predicted"/>
<dbReference type="GO" id="GO:0008173">
    <property type="term" value="F:RNA methyltransferase activity"/>
    <property type="evidence" value="ECO:0007669"/>
    <property type="project" value="InterPro"/>
</dbReference>
<dbReference type="EMBL" id="CP007481">
    <property type="protein sequence ID" value="AHX11208.1"/>
    <property type="molecule type" value="Genomic_DNA"/>
</dbReference>
<sequence length="243" mass="26743">MQQERIVIFGKHAAIAAANNPNRRIFSLFISTERRKEYCQLLNPSAMKNISFCDNRRIAKICGKDALHQGIAVVAEKLTQPDLKEVLHVTRKRSLVIILDNITDPFNVGNIIRSSKAFGVDFLIMRERHSPDETSIIAKAASGAFESIPICSVSNLGNAIKTLQDSGYFCYALDGDTQSKITNEVLPDKTVFILGSEGKGVSPILKSRCDQVLAIPMHACESFDSINVSSAAAIAMFKFYTQS</sequence>
<dbReference type="Pfam" id="PF08032">
    <property type="entry name" value="SpoU_sub_bind"/>
    <property type="match status" value="1"/>
</dbReference>
<dbReference type="NCBIfam" id="TIGR00186">
    <property type="entry name" value="rRNA_methyl_3"/>
    <property type="match status" value="1"/>
</dbReference>
<name>X5H3D1_9RICK</name>
<dbReference type="InterPro" id="IPR013123">
    <property type="entry name" value="SpoU_subst-bd"/>
</dbReference>
<evidence type="ECO:0000313" key="5">
    <source>
        <dbReference type="Proteomes" id="UP000023755"/>
    </source>
</evidence>
<dbReference type="SUPFAM" id="SSF55315">
    <property type="entry name" value="L30e-like"/>
    <property type="match status" value="1"/>
</dbReference>
<dbReference type="CDD" id="cd18103">
    <property type="entry name" value="SpoU-like_RlmB"/>
    <property type="match status" value="1"/>
</dbReference>
<dbReference type="Gene3D" id="3.30.1330.30">
    <property type="match status" value="1"/>
</dbReference>
<evidence type="ECO:0000313" key="4">
    <source>
        <dbReference type="EMBL" id="AHX11208.1"/>
    </source>
</evidence>
<protein>
    <submittedName>
        <fullName evidence="4">RNA 2'-O ribose methyltransferase substrate binding family protein</fullName>
    </submittedName>
</protein>
<keyword evidence="2 4" id="KW-0808">Transferase</keyword>
<evidence type="ECO:0000259" key="3">
    <source>
        <dbReference type="SMART" id="SM00967"/>
    </source>
</evidence>
<dbReference type="InterPro" id="IPR029028">
    <property type="entry name" value="Alpha/beta_knot_MTases"/>
</dbReference>
<dbReference type="InterPro" id="IPR001537">
    <property type="entry name" value="SpoU_MeTrfase"/>
</dbReference>
<keyword evidence="1 4" id="KW-0489">Methyltransferase</keyword>
<accession>X5H3D1</accession>
<dbReference type="GO" id="GO:0003723">
    <property type="term" value="F:RNA binding"/>
    <property type="evidence" value="ECO:0007669"/>
    <property type="project" value="InterPro"/>
</dbReference>
<gene>
    <name evidence="4" type="ORF">NHE_0246</name>
</gene>
<dbReference type="InterPro" id="IPR029026">
    <property type="entry name" value="tRNA_m1G_MTases_N"/>
</dbReference>
<dbReference type="Gene3D" id="3.40.1280.10">
    <property type="match status" value="1"/>
</dbReference>
<dbReference type="PANTHER" id="PTHR46429:SF1">
    <property type="entry name" value="23S RRNA (GUANOSINE-2'-O-)-METHYLTRANSFERASE RLMB"/>
    <property type="match status" value="1"/>
</dbReference>
<dbReference type="RefSeq" id="WP_038559036.1">
    <property type="nucleotide sequence ID" value="NZ_CP007481.1"/>
</dbReference>
<dbReference type="GO" id="GO:0005829">
    <property type="term" value="C:cytosol"/>
    <property type="evidence" value="ECO:0007669"/>
    <property type="project" value="TreeGrafter"/>
</dbReference>
<dbReference type="Proteomes" id="UP000023755">
    <property type="component" value="Chromosome"/>
</dbReference>
<dbReference type="InterPro" id="IPR004441">
    <property type="entry name" value="rRNA_MeTrfase_TrmH"/>
</dbReference>
<keyword evidence="5" id="KW-1185">Reference proteome</keyword>
<dbReference type="Pfam" id="PF00588">
    <property type="entry name" value="SpoU_methylase"/>
    <property type="match status" value="1"/>
</dbReference>
<dbReference type="KEGG" id="nhm:NHE_0246"/>
<evidence type="ECO:0000256" key="1">
    <source>
        <dbReference type="ARBA" id="ARBA00022603"/>
    </source>
</evidence>
<dbReference type="HOGENOM" id="CLU_021322_0_2_5"/>
<organism evidence="4 5">
    <name type="scientific">Neorickettsia helminthoeca str. Oregon</name>
    <dbReference type="NCBI Taxonomy" id="1286528"/>
    <lineage>
        <taxon>Bacteria</taxon>
        <taxon>Pseudomonadati</taxon>
        <taxon>Pseudomonadota</taxon>
        <taxon>Alphaproteobacteria</taxon>
        <taxon>Rickettsiales</taxon>
        <taxon>Anaplasmataceae</taxon>
        <taxon>Neorickettsia</taxon>
    </lineage>
</organism>
<dbReference type="GO" id="GO:0006396">
    <property type="term" value="P:RNA processing"/>
    <property type="evidence" value="ECO:0007669"/>
    <property type="project" value="InterPro"/>
</dbReference>
<dbReference type="GO" id="GO:0032259">
    <property type="term" value="P:methylation"/>
    <property type="evidence" value="ECO:0007669"/>
    <property type="project" value="UniProtKB-KW"/>
</dbReference>
<dbReference type="PANTHER" id="PTHR46429">
    <property type="entry name" value="23S RRNA (GUANOSINE-2'-O-)-METHYLTRANSFERASE RLMB"/>
    <property type="match status" value="1"/>
</dbReference>
<dbReference type="InterPro" id="IPR029064">
    <property type="entry name" value="Ribosomal_eL30-like_sf"/>
</dbReference>
<dbReference type="SUPFAM" id="SSF75217">
    <property type="entry name" value="alpha/beta knot"/>
    <property type="match status" value="1"/>
</dbReference>
<feature type="domain" description="RNA 2-O ribose methyltransferase substrate binding" evidence="3">
    <location>
        <begin position="7"/>
        <end position="81"/>
    </location>
</feature>
<dbReference type="SMART" id="SM00967">
    <property type="entry name" value="SpoU_sub_bind"/>
    <property type="match status" value="1"/>
</dbReference>
<dbReference type="STRING" id="1286528.NHE_0246"/>
<dbReference type="AlphaFoldDB" id="X5H3D1"/>